<dbReference type="AlphaFoldDB" id="A0A1G5GH55"/>
<dbReference type="EMBL" id="FMVF01000006">
    <property type="protein sequence ID" value="SCY50906.1"/>
    <property type="molecule type" value="Genomic_DNA"/>
</dbReference>
<dbReference type="Proteomes" id="UP000199354">
    <property type="component" value="Unassembled WGS sequence"/>
</dbReference>
<dbReference type="PROSITE" id="PS51257">
    <property type="entry name" value="PROKAR_LIPOPROTEIN"/>
    <property type="match status" value="1"/>
</dbReference>
<dbReference type="STRING" id="490189.SAMN02927903_01580"/>
<organism evidence="3 4">
    <name type="scientific">Flavobacterium caeni</name>
    <dbReference type="NCBI Taxonomy" id="490189"/>
    <lineage>
        <taxon>Bacteria</taxon>
        <taxon>Pseudomonadati</taxon>
        <taxon>Bacteroidota</taxon>
        <taxon>Flavobacteriia</taxon>
        <taxon>Flavobacteriales</taxon>
        <taxon>Flavobacteriaceae</taxon>
        <taxon>Flavobacterium</taxon>
    </lineage>
</organism>
<dbReference type="RefSeq" id="WP_091141745.1">
    <property type="nucleotide sequence ID" value="NZ_FMVF01000006.1"/>
</dbReference>
<keyword evidence="1" id="KW-0732">Signal</keyword>
<proteinExistence type="predicted"/>
<dbReference type="CDD" id="cd12967">
    <property type="entry name" value="CBM_SusE-F_like_u1"/>
    <property type="match status" value="1"/>
</dbReference>
<evidence type="ECO:0000313" key="3">
    <source>
        <dbReference type="EMBL" id="SCY50906.1"/>
    </source>
</evidence>
<evidence type="ECO:0000259" key="2">
    <source>
        <dbReference type="Pfam" id="PF14292"/>
    </source>
</evidence>
<reference evidence="3 4" key="1">
    <citation type="submission" date="2016-10" db="EMBL/GenBank/DDBJ databases">
        <authorList>
            <person name="de Groot N.N."/>
        </authorList>
    </citation>
    <scope>NUCLEOTIDE SEQUENCE [LARGE SCALE GENOMIC DNA]</scope>
    <source>
        <strain evidence="3 4">CGMCC 1.7031</strain>
    </source>
</reference>
<dbReference type="OrthoDB" id="975117at2"/>
<name>A0A1G5GH55_9FLAO</name>
<feature type="domain" description="SusE outer membrane protein" evidence="2">
    <location>
        <begin position="37"/>
        <end position="133"/>
    </location>
</feature>
<keyword evidence="4" id="KW-1185">Reference proteome</keyword>
<gene>
    <name evidence="3" type="ORF">SAMN02927903_01580</name>
</gene>
<accession>A0A1G5GH55</accession>
<evidence type="ECO:0000313" key="4">
    <source>
        <dbReference type="Proteomes" id="UP000199354"/>
    </source>
</evidence>
<feature type="chain" id="PRO_5011786430" evidence="1">
    <location>
        <begin position="22"/>
        <end position="360"/>
    </location>
</feature>
<dbReference type="Pfam" id="PF14292">
    <property type="entry name" value="SusE"/>
    <property type="match status" value="1"/>
</dbReference>
<evidence type="ECO:0000256" key="1">
    <source>
        <dbReference type="SAM" id="SignalP"/>
    </source>
</evidence>
<dbReference type="Gene3D" id="2.60.40.3620">
    <property type="match status" value="2"/>
</dbReference>
<dbReference type="InterPro" id="IPR025970">
    <property type="entry name" value="SusE"/>
</dbReference>
<sequence length="360" mass="38230">MKKIVKLSALFLMVAATFSCEEDEIPNGAMITPQNGPVIIAPDAGTNVVLSPENMDNLGLTLAWTDAAYSTATPITYNVEFAAAGTDFAEPFEVASTTNRSVSWTVEQLNSIAINPDGLALLPYTEQDVDVRIISVVGNAGEPIASNSITLTITPYTTDNPTLAVPGNHQGWSPSTAPLIASSGFGETDYEGYMWLDGGFKFLSPQADGTFDWGTQDWGDDGSFAGVLADGGSETDAIATPGYYYVKADTEALSYSTQTVNWGVIGNGTPTGWDSDTDMVYDPATKTLSLDIMLTAGNFFKFRANDGWDLNLGDFQVDKPGAGEVMSYGGADIPTPGSGMYHIVLDLSNPRAYTYTVTAL</sequence>
<feature type="signal peptide" evidence="1">
    <location>
        <begin position="1"/>
        <end position="21"/>
    </location>
</feature>
<protein>
    <submittedName>
        <fullName evidence="3">SusE outer membrane protein</fullName>
    </submittedName>
</protein>